<dbReference type="AlphaFoldDB" id="A0A2Z6RPT9"/>
<gene>
    <name evidence="1" type="ORF">RclHR1_03270004</name>
</gene>
<evidence type="ECO:0000313" key="2">
    <source>
        <dbReference type="Proteomes" id="UP000247702"/>
    </source>
</evidence>
<comment type="caution">
    <text evidence="1">The sequence shown here is derived from an EMBL/GenBank/DDBJ whole genome shotgun (WGS) entry which is preliminary data.</text>
</comment>
<evidence type="ECO:0000313" key="1">
    <source>
        <dbReference type="EMBL" id="GBB98581.1"/>
    </source>
</evidence>
<organism evidence="1 2">
    <name type="scientific">Rhizophagus clarus</name>
    <dbReference type="NCBI Taxonomy" id="94130"/>
    <lineage>
        <taxon>Eukaryota</taxon>
        <taxon>Fungi</taxon>
        <taxon>Fungi incertae sedis</taxon>
        <taxon>Mucoromycota</taxon>
        <taxon>Glomeromycotina</taxon>
        <taxon>Glomeromycetes</taxon>
        <taxon>Glomerales</taxon>
        <taxon>Glomeraceae</taxon>
        <taxon>Rhizophagus</taxon>
    </lineage>
</organism>
<keyword evidence="2" id="KW-1185">Reference proteome</keyword>
<dbReference type="Proteomes" id="UP000247702">
    <property type="component" value="Unassembled WGS sequence"/>
</dbReference>
<accession>A0A2Z6RPT9</accession>
<protein>
    <submittedName>
        <fullName evidence="1">Uncharacterized protein</fullName>
    </submittedName>
</protein>
<dbReference type="EMBL" id="BEXD01002524">
    <property type="protein sequence ID" value="GBB98581.1"/>
    <property type="molecule type" value="Genomic_DNA"/>
</dbReference>
<name>A0A2Z6RPT9_9GLOM</name>
<proteinExistence type="predicted"/>
<sequence length="92" mass="10596">MIPLKVTMKKDEKFGYKRKEIDAAFEEADKEIPKISISHEKNSDAVYISRAFTFNNLLLKPINSSYVNNEESNKDYDSQLAFLEVSNSIQCN</sequence>
<reference evidence="1 2" key="1">
    <citation type="submission" date="2017-11" db="EMBL/GenBank/DDBJ databases">
        <title>The genome of Rhizophagus clarus HR1 reveals common genetic basis of auxotrophy among arbuscular mycorrhizal fungi.</title>
        <authorList>
            <person name="Kobayashi Y."/>
        </authorList>
    </citation>
    <scope>NUCLEOTIDE SEQUENCE [LARGE SCALE GENOMIC DNA]</scope>
    <source>
        <strain evidence="1 2">HR1</strain>
    </source>
</reference>